<dbReference type="InterPro" id="IPR001576">
    <property type="entry name" value="Phosphoglycerate_kinase"/>
</dbReference>
<dbReference type="EC" id="2.7.2.3" evidence="5 12"/>
<feature type="binding site" evidence="12 14">
    <location>
        <begin position="363"/>
        <end position="366"/>
    </location>
    <ligand>
        <name>ATP</name>
        <dbReference type="ChEBI" id="CHEBI:30616"/>
    </ligand>
</feature>
<dbReference type="AlphaFoldDB" id="A0AAE3II18"/>
<evidence type="ECO:0000313" key="16">
    <source>
        <dbReference type="EMBL" id="MCU6704478.1"/>
    </source>
</evidence>
<feature type="binding site" evidence="13">
    <location>
        <position position="160"/>
    </location>
    <ligand>
        <name>(2R)-3-phosphoglycerate</name>
        <dbReference type="ChEBI" id="CHEBI:58272"/>
    </ligand>
</feature>
<gene>
    <name evidence="12" type="primary">pgk</name>
    <name evidence="16" type="ORF">OCV57_00870</name>
</gene>
<dbReference type="GO" id="GO:0006096">
    <property type="term" value="P:glycolytic process"/>
    <property type="evidence" value="ECO:0007669"/>
    <property type="project" value="UniProtKB-UniRule"/>
</dbReference>
<dbReference type="GO" id="GO:0006094">
    <property type="term" value="P:gluconeogenesis"/>
    <property type="evidence" value="ECO:0007669"/>
    <property type="project" value="TreeGrafter"/>
</dbReference>
<organism evidence="16 17">
    <name type="scientific">Hominimerdicola aceti</name>
    <dbReference type="NCBI Taxonomy" id="2981726"/>
    <lineage>
        <taxon>Bacteria</taxon>
        <taxon>Bacillati</taxon>
        <taxon>Bacillota</taxon>
        <taxon>Clostridia</taxon>
        <taxon>Eubacteriales</taxon>
        <taxon>Oscillospiraceae</taxon>
        <taxon>Hominimerdicola</taxon>
    </lineage>
</organism>
<dbReference type="HAMAP" id="MF_00145">
    <property type="entry name" value="Phosphoglyc_kinase"/>
    <property type="match status" value="1"/>
</dbReference>
<evidence type="ECO:0000256" key="9">
    <source>
        <dbReference type="ARBA" id="ARBA00022777"/>
    </source>
</evidence>
<feature type="binding site" evidence="12 14">
    <location>
        <position position="211"/>
    </location>
    <ligand>
        <name>ATP</name>
        <dbReference type="ChEBI" id="CHEBI:30616"/>
    </ligand>
</feature>
<dbReference type="RefSeq" id="WP_022287444.1">
    <property type="nucleotide sequence ID" value="NZ_JAOQJZ010000001.1"/>
</dbReference>
<keyword evidence="12" id="KW-0963">Cytoplasm</keyword>
<sequence length="407" mass="42621">MAGLNKVTVDDINVKGKKVLVRVDFNVPLKDGVITNDNRITAALPTIKKLVADGGKVVLCSHLGKPKNGPEAKFSLAPAAARLAELLPETKVTFAADDTVVGDNAKKAVAEMADGDIVVLENTRFRGAEETKNGEAFAKELADLVDDEVFVMDAFGSAHRAHASTAGVTKFVKETAVGYLMQKEINYLGNAVETPVRPFVAILGGAKVADKLNVISNLLEKCDTLIIGGGMAYTFLKAQGKEVGLSLVDDTKIDYCKEMMAKAEKLGKKLLLPIDTTVAAGFPDPIDAPIDVEVVDSDKIPADKEGLDIGTKTQALFGEAVKSAKTVVWNGPMGVFENPTLAKGTIAVAKALAETDATTIIGGGDSAAAVIQLGFADKMSHISTGGGASLEYLEGKVLPGIDVIADK</sequence>
<keyword evidence="7 12" id="KW-0808">Transferase</keyword>
<keyword evidence="9 12" id="KW-0418">Kinase</keyword>
<keyword evidence="17" id="KW-1185">Reference proteome</keyword>
<dbReference type="EMBL" id="JAOQJZ010000001">
    <property type="protein sequence ID" value="MCU6704478.1"/>
    <property type="molecule type" value="Genomic_DNA"/>
</dbReference>
<proteinExistence type="inferred from homology"/>
<dbReference type="InterPro" id="IPR015911">
    <property type="entry name" value="Phosphoglycerate_kinase_CS"/>
</dbReference>
<evidence type="ECO:0000256" key="14">
    <source>
        <dbReference type="PIRSR" id="PIRSR000724-2"/>
    </source>
</evidence>
<dbReference type="GO" id="GO:0005829">
    <property type="term" value="C:cytosol"/>
    <property type="evidence" value="ECO:0007669"/>
    <property type="project" value="UniProtKB-ARBA"/>
</dbReference>
<evidence type="ECO:0000256" key="3">
    <source>
        <dbReference type="ARBA" id="ARBA00008982"/>
    </source>
</evidence>
<feature type="binding site" evidence="12">
    <location>
        <position position="306"/>
    </location>
    <ligand>
        <name>ATP</name>
        <dbReference type="ChEBI" id="CHEBI:30616"/>
    </ligand>
</feature>
<dbReference type="InterPro" id="IPR036043">
    <property type="entry name" value="Phosphoglycerate_kinase_sf"/>
</dbReference>
<keyword evidence="11 12" id="KW-0324">Glycolysis</keyword>
<evidence type="ECO:0000256" key="4">
    <source>
        <dbReference type="ARBA" id="ARBA00011245"/>
    </source>
</evidence>
<evidence type="ECO:0000256" key="1">
    <source>
        <dbReference type="ARBA" id="ARBA00000642"/>
    </source>
</evidence>
<comment type="catalytic activity">
    <reaction evidence="1 12 15">
        <text>(2R)-3-phosphoglycerate + ATP = (2R)-3-phospho-glyceroyl phosphate + ADP</text>
        <dbReference type="Rhea" id="RHEA:14801"/>
        <dbReference type="ChEBI" id="CHEBI:30616"/>
        <dbReference type="ChEBI" id="CHEBI:57604"/>
        <dbReference type="ChEBI" id="CHEBI:58272"/>
        <dbReference type="ChEBI" id="CHEBI:456216"/>
        <dbReference type="EC" id="2.7.2.3"/>
    </reaction>
</comment>
<evidence type="ECO:0000313" key="17">
    <source>
        <dbReference type="Proteomes" id="UP001208131"/>
    </source>
</evidence>
<feature type="binding site" evidence="13">
    <location>
        <position position="124"/>
    </location>
    <ligand>
        <name>(2R)-3-phosphoglycerate</name>
        <dbReference type="ChEBI" id="CHEBI:58272"/>
    </ligand>
</feature>
<dbReference type="GO" id="GO:0043531">
    <property type="term" value="F:ADP binding"/>
    <property type="evidence" value="ECO:0007669"/>
    <property type="project" value="TreeGrafter"/>
</dbReference>
<dbReference type="Pfam" id="PF00162">
    <property type="entry name" value="PGK"/>
    <property type="match status" value="1"/>
</dbReference>
<feature type="binding site" evidence="12 13">
    <location>
        <begin position="62"/>
        <end position="65"/>
    </location>
    <ligand>
        <name>substrate</name>
    </ligand>
</feature>
<evidence type="ECO:0000256" key="11">
    <source>
        <dbReference type="ARBA" id="ARBA00023152"/>
    </source>
</evidence>
<comment type="subcellular location">
    <subcellularLocation>
        <location evidence="12">Cytoplasm</location>
    </subcellularLocation>
</comment>
<dbReference type="InterPro" id="IPR015824">
    <property type="entry name" value="Phosphoglycerate_kinase_N"/>
</dbReference>
<evidence type="ECO:0000256" key="5">
    <source>
        <dbReference type="ARBA" id="ARBA00013061"/>
    </source>
</evidence>
<feature type="binding site" evidence="12 13">
    <location>
        <begin position="24"/>
        <end position="26"/>
    </location>
    <ligand>
        <name>substrate</name>
    </ligand>
</feature>
<evidence type="ECO:0000256" key="15">
    <source>
        <dbReference type="RuleBase" id="RU000532"/>
    </source>
</evidence>
<name>A0AAE3II18_9FIRM</name>
<dbReference type="FunFam" id="3.40.50.1260:FF:000003">
    <property type="entry name" value="Phosphoglycerate kinase"/>
    <property type="match status" value="1"/>
</dbReference>
<protein>
    <recommendedName>
        <fullName evidence="6 12">Phosphoglycerate kinase</fullName>
        <ecNumber evidence="5 12">2.7.2.3</ecNumber>
    </recommendedName>
</protein>
<dbReference type="Gene3D" id="3.40.50.1260">
    <property type="entry name" value="Phosphoglycerate kinase, N-terminal domain"/>
    <property type="match status" value="2"/>
</dbReference>
<reference evidence="16 17" key="1">
    <citation type="journal article" date="2021" name="ISME Commun">
        <title>Automated analysis of genomic sequences facilitates high-throughput and comprehensive description of bacteria.</title>
        <authorList>
            <person name="Hitch T.C.A."/>
        </authorList>
    </citation>
    <scope>NUCLEOTIDE SEQUENCE [LARGE SCALE GENOMIC DNA]</scope>
    <source>
        <strain evidence="16 17">Sanger_31</strain>
    </source>
</reference>
<dbReference type="PIRSF" id="PIRSF000724">
    <property type="entry name" value="Pgk"/>
    <property type="match status" value="1"/>
</dbReference>
<evidence type="ECO:0000256" key="2">
    <source>
        <dbReference type="ARBA" id="ARBA00004838"/>
    </source>
</evidence>
<keyword evidence="8 12" id="KW-0547">Nucleotide-binding</keyword>
<evidence type="ECO:0000256" key="13">
    <source>
        <dbReference type="PIRSR" id="PIRSR000724-1"/>
    </source>
</evidence>
<dbReference type="PRINTS" id="PR00477">
    <property type="entry name" value="PHGLYCKINASE"/>
</dbReference>
<comment type="similarity">
    <text evidence="3 12 15">Belongs to the phosphoglycerate kinase family.</text>
</comment>
<evidence type="ECO:0000256" key="12">
    <source>
        <dbReference type="HAMAP-Rule" id="MF_00145"/>
    </source>
</evidence>
<feature type="binding site" evidence="12">
    <location>
        <position position="39"/>
    </location>
    <ligand>
        <name>substrate</name>
    </ligand>
</feature>
<evidence type="ECO:0000256" key="10">
    <source>
        <dbReference type="ARBA" id="ARBA00022840"/>
    </source>
</evidence>
<comment type="caution">
    <text evidence="16">The sequence shown here is derived from an EMBL/GenBank/DDBJ whole genome shotgun (WGS) entry which is preliminary data.</text>
</comment>
<comment type="subunit">
    <text evidence="4 12">Monomer.</text>
</comment>
<dbReference type="GO" id="GO:0004618">
    <property type="term" value="F:phosphoglycerate kinase activity"/>
    <property type="evidence" value="ECO:0007669"/>
    <property type="project" value="UniProtKB-UniRule"/>
</dbReference>
<feature type="binding site" evidence="12 14">
    <location>
        <position position="337"/>
    </location>
    <ligand>
        <name>ATP</name>
        <dbReference type="ChEBI" id="CHEBI:30616"/>
    </ligand>
</feature>
<dbReference type="PANTHER" id="PTHR11406:SF23">
    <property type="entry name" value="PHOSPHOGLYCERATE KINASE 1, CHLOROPLASTIC-RELATED"/>
    <property type="match status" value="1"/>
</dbReference>
<dbReference type="SUPFAM" id="SSF53748">
    <property type="entry name" value="Phosphoglycerate kinase"/>
    <property type="match status" value="1"/>
</dbReference>
<feature type="binding site" evidence="12">
    <location>
        <position position="160"/>
    </location>
    <ligand>
        <name>substrate</name>
    </ligand>
</feature>
<dbReference type="GO" id="GO:0005524">
    <property type="term" value="F:ATP binding"/>
    <property type="evidence" value="ECO:0007669"/>
    <property type="project" value="UniProtKB-KW"/>
</dbReference>
<keyword evidence="10 12" id="KW-0067">ATP-binding</keyword>
<evidence type="ECO:0000256" key="6">
    <source>
        <dbReference type="ARBA" id="ARBA00016471"/>
    </source>
</evidence>
<comment type="pathway">
    <text evidence="2 12">Carbohydrate degradation; glycolysis; pyruvate from D-glyceraldehyde 3-phosphate: step 2/5.</text>
</comment>
<feature type="binding site" evidence="12">
    <location>
        <position position="124"/>
    </location>
    <ligand>
        <name>substrate</name>
    </ligand>
</feature>
<dbReference type="PANTHER" id="PTHR11406">
    <property type="entry name" value="PHOSPHOGLYCERATE KINASE"/>
    <property type="match status" value="1"/>
</dbReference>
<dbReference type="FunFam" id="3.40.50.1260:FF:000006">
    <property type="entry name" value="Phosphoglycerate kinase"/>
    <property type="match status" value="1"/>
</dbReference>
<dbReference type="Proteomes" id="UP001208131">
    <property type="component" value="Unassembled WGS sequence"/>
</dbReference>
<feature type="binding site" evidence="13">
    <location>
        <position position="39"/>
    </location>
    <ligand>
        <name>(2R)-3-phosphoglycerate</name>
        <dbReference type="ChEBI" id="CHEBI:58272"/>
    </ligand>
</feature>
<evidence type="ECO:0000256" key="7">
    <source>
        <dbReference type="ARBA" id="ARBA00022679"/>
    </source>
</evidence>
<evidence type="ECO:0000256" key="8">
    <source>
        <dbReference type="ARBA" id="ARBA00022741"/>
    </source>
</evidence>
<accession>A0AAE3II18</accession>
<dbReference type="PROSITE" id="PS00111">
    <property type="entry name" value="PGLYCERATE_KINASE"/>
    <property type="match status" value="1"/>
</dbReference>